<dbReference type="KEGG" id="sno:Snov_1919"/>
<dbReference type="Pfam" id="PF00920">
    <property type="entry name" value="ILVD_EDD_N"/>
    <property type="match status" value="1"/>
</dbReference>
<dbReference type="PROSITE" id="PS00886">
    <property type="entry name" value="ILVD_EDD_1"/>
    <property type="match status" value="1"/>
</dbReference>
<dbReference type="FunFam" id="3.50.30.80:FF:000001">
    <property type="entry name" value="Dihydroxy-acid dehydratase"/>
    <property type="match status" value="1"/>
</dbReference>
<keyword evidence="2" id="KW-0479">Metal-binding</keyword>
<dbReference type="NCBIfam" id="NF004784">
    <property type="entry name" value="PRK06131.1"/>
    <property type="match status" value="1"/>
</dbReference>
<dbReference type="RefSeq" id="WP_013166726.1">
    <property type="nucleotide sequence ID" value="NC_014217.1"/>
</dbReference>
<name>D6ZZ86_ANCN5</name>
<accession>D6ZZ86</accession>
<proteinExistence type="inferred from homology"/>
<evidence type="ECO:0000256" key="2">
    <source>
        <dbReference type="ARBA" id="ARBA00022723"/>
    </source>
</evidence>
<dbReference type="PANTHER" id="PTHR43183">
    <property type="entry name" value="HYPOTHETICAL DIHYDROXYACID DEHYDRATASE (EUROFUNG)-RELATED"/>
    <property type="match status" value="1"/>
</dbReference>
<dbReference type="SUPFAM" id="SSF143975">
    <property type="entry name" value="IlvD/EDD N-terminal domain-like"/>
    <property type="match status" value="1"/>
</dbReference>
<dbReference type="Gene3D" id="3.50.30.80">
    <property type="entry name" value="IlvD/EDD C-terminal domain-like"/>
    <property type="match status" value="1"/>
</dbReference>
<dbReference type="InterPro" id="IPR052352">
    <property type="entry name" value="Sugar_Degrad_Dehydratases"/>
</dbReference>
<dbReference type="Proteomes" id="UP000006633">
    <property type="component" value="Chromosome"/>
</dbReference>
<sequence length="573" mass="60594">MGKGLGKGLTSYGDDGFSLFLRKAFIKAMGYSDDALSRPIVGITNTHSDYNPCHGNAPQLIEAVKRGVMLSGGMPMVFPTISIHESFAHPTSMFLRNLMAMDTEEMIRAQPMDAVVVIGGCDKTLPAQIMAAASVDLPTVVVPVGPMVVGHHKGEVLGACTDCRRLWAAHRADTIDAEEIEVINGRLAPSVGTCMVMGTASTMACITETLGLSLPMSATVPAPHADRVRIAEASGRTAARLAVEGGPRPSELLTPQAFRNAAVVMQAIGGSTNGVIHLAAIANRTPHRFDLGELDEIGRRVPVLVDLKPSGAHYMEHFHHAGGVPKLLKELGDLIDLDAPTVAGGTLREVVAAAEDVPGQDVIRPRGAPIKAEGSMAVLHGNLAPGGAVIKQAAASSHLLAHTGRAVVFSSVADMIARIDDPELDVAADDVLVLQNAGPKGAPGMPEAGYLPIPKKLARQGVKDMVRISDARMSGTAFGTIVLHITPESAVGGPLGLVETGDLIRLDTGGRRIDVLVDDDELRRREMARARQGRGRTPERGYARLYHASVLQADEGCDFDFMRHPSRMSSDSE</sequence>
<dbReference type="GO" id="GO:0051536">
    <property type="term" value="F:iron-sulfur cluster binding"/>
    <property type="evidence" value="ECO:0007669"/>
    <property type="project" value="UniProtKB-KW"/>
</dbReference>
<dbReference type="InterPro" id="IPR056740">
    <property type="entry name" value="ILV_EDD_C"/>
</dbReference>
<dbReference type="InterPro" id="IPR000581">
    <property type="entry name" value="ILV_EDD_N"/>
</dbReference>
<evidence type="ECO:0000256" key="5">
    <source>
        <dbReference type="ARBA" id="ARBA00023239"/>
    </source>
</evidence>
<feature type="domain" description="Dihydroxy-acid/6-phosphogluconate dehydratase C-terminal" evidence="7">
    <location>
        <begin position="361"/>
        <end position="557"/>
    </location>
</feature>
<evidence type="ECO:0000259" key="6">
    <source>
        <dbReference type="Pfam" id="PF00920"/>
    </source>
</evidence>
<dbReference type="InterPro" id="IPR042096">
    <property type="entry name" value="Dihydro-acid_dehy_C"/>
</dbReference>
<evidence type="ECO:0000313" key="8">
    <source>
        <dbReference type="EMBL" id="ADH89222.1"/>
    </source>
</evidence>
<protein>
    <submittedName>
        <fullName evidence="8">Dihydroxy-acid dehydratase</fullName>
        <ecNumber evidence="8">4.2.1.9</ecNumber>
    </submittedName>
</protein>
<evidence type="ECO:0000313" key="9">
    <source>
        <dbReference type="Proteomes" id="UP000006633"/>
    </source>
</evidence>
<dbReference type="SUPFAM" id="SSF52016">
    <property type="entry name" value="LeuD/IlvD-like"/>
    <property type="match status" value="1"/>
</dbReference>
<keyword evidence="9" id="KW-1185">Reference proteome</keyword>
<dbReference type="AlphaFoldDB" id="D6ZZ86"/>
<reference evidence="8 9" key="1">
    <citation type="journal article" date="2012" name="Stand. Genomic Sci.">
        <title>Complete genome sequence of the facultatively chemolithoautotrophic and methylotrophic alpha Proteobacterium Starkeya novella type strain (ATCC 8093(T)).</title>
        <authorList>
            <person name="Kappler U."/>
            <person name="Davenport K."/>
            <person name="Beatson S."/>
            <person name="Lucas S."/>
            <person name="Lapidus A."/>
            <person name="Copeland A."/>
            <person name="Berry K.W."/>
            <person name="Glavina Del Rio T."/>
            <person name="Hammon N."/>
            <person name="Dalin E."/>
            <person name="Tice H."/>
            <person name="Pitluck S."/>
            <person name="Richardson P."/>
            <person name="Bruce D."/>
            <person name="Goodwin L.A."/>
            <person name="Han C."/>
            <person name="Tapia R."/>
            <person name="Detter J.C."/>
            <person name="Chang Y.J."/>
            <person name="Jeffries C.D."/>
            <person name="Land M."/>
            <person name="Hauser L."/>
            <person name="Kyrpides N.C."/>
            <person name="Goker M."/>
            <person name="Ivanova N."/>
            <person name="Klenk H.P."/>
            <person name="Woyke T."/>
        </authorList>
    </citation>
    <scope>NUCLEOTIDE SEQUENCE [LARGE SCALE GENOMIC DNA]</scope>
    <source>
        <strain evidence="9">ATCC 8093 / DSM 506 / JCM 20403 / CCM 1077 / IAM 12100 / NBRC 12443 / NCIMB 10456</strain>
    </source>
</reference>
<feature type="domain" description="Dihydroxy-acid/6-phosphogluconate dehydratase N-terminal" evidence="6">
    <location>
        <begin position="38"/>
        <end position="349"/>
    </location>
</feature>
<dbReference type="STRING" id="639283.Snov_1919"/>
<evidence type="ECO:0000256" key="4">
    <source>
        <dbReference type="ARBA" id="ARBA00023014"/>
    </source>
</evidence>
<comment type="similarity">
    <text evidence="1">Belongs to the IlvD/Edd family.</text>
</comment>
<keyword evidence="3" id="KW-0408">Iron</keyword>
<dbReference type="eggNOG" id="COG0129">
    <property type="taxonomic scope" value="Bacteria"/>
</dbReference>
<dbReference type="EMBL" id="CP002026">
    <property type="protein sequence ID" value="ADH89222.1"/>
    <property type="molecule type" value="Genomic_DNA"/>
</dbReference>
<evidence type="ECO:0000256" key="3">
    <source>
        <dbReference type="ARBA" id="ARBA00023004"/>
    </source>
</evidence>
<dbReference type="PANTHER" id="PTHR43183:SF1">
    <property type="entry name" value="HYPOTHETICAL DIHYDROXY-ACID DEHYDRATASE (EUROFUNG)-RELATED"/>
    <property type="match status" value="1"/>
</dbReference>
<gene>
    <name evidence="8" type="ordered locus">Snov_1919</name>
</gene>
<dbReference type="GO" id="GO:0046872">
    <property type="term" value="F:metal ion binding"/>
    <property type="evidence" value="ECO:0007669"/>
    <property type="project" value="UniProtKB-KW"/>
</dbReference>
<dbReference type="EC" id="4.2.1.9" evidence="8"/>
<dbReference type="InterPro" id="IPR037237">
    <property type="entry name" value="IlvD/EDD_N"/>
</dbReference>
<evidence type="ECO:0000256" key="1">
    <source>
        <dbReference type="ARBA" id="ARBA00006486"/>
    </source>
</evidence>
<evidence type="ECO:0000259" key="7">
    <source>
        <dbReference type="Pfam" id="PF24877"/>
    </source>
</evidence>
<dbReference type="GO" id="GO:0004160">
    <property type="term" value="F:dihydroxy-acid dehydratase activity"/>
    <property type="evidence" value="ECO:0007669"/>
    <property type="project" value="UniProtKB-EC"/>
</dbReference>
<keyword evidence="5 8" id="KW-0456">Lyase</keyword>
<dbReference type="HOGENOM" id="CLU_014271_3_0_5"/>
<dbReference type="Pfam" id="PF24877">
    <property type="entry name" value="ILV_EDD_C"/>
    <property type="match status" value="1"/>
</dbReference>
<dbReference type="OrthoDB" id="7793094at2"/>
<dbReference type="InterPro" id="IPR020558">
    <property type="entry name" value="DiOHA_6PGluconate_deHydtase_CS"/>
</dbReference>
<keyword evidence="4" id="KW-0411">Iron-sulfur</keyword>
<organism evidence="8 9">
    <name type="scientific">Ancylobacter novellus (strain ATCC 8093 / DSM 506 / JCM 20403 / CCM 1077 / IAM 12100 / NBRC 12443 / NCIMB 10456)</name>
    <name type="common">Starkeya novella</name>
    <dbReference type="NCBI Taxonomy" id="639283"/>
    <lineage>
        <taxon>Bacteria</taxon>
        <taxon>Pseudomonadati</taxon>
        <taxon>Pseudomonadota</taxon>
        <taxon>Alphaproteobacteria</taxon>
        <taxon>Hyphomicrobiales</taxon>
        <taxon>Xanthobacteraceae</taxon>
        <taxon>Ancylobacter</taxon>
    </lineage>
</organism>